<dbReference type="SUPFAM" id="SSF56219">
    <property type="entry name" value="DNase I-like"/>
    <property type="match status" value="1"/>
</dbReference>
<organism evidence="2 3">
    <name type="scientific">Micromonospora luteifusca</name>
    <dbReference type="NCBI Taxonomy" id="709860"/>
    <lineage>
        <taxon>Bacteria</taxon>
        <taxon>Bacillati</taxon>
        <taxon>Actinomycetota</taxon>
        <taxon>Actinomycetes</taxon>
        <taxon>Micromonosporales</taxon>
        <taxon>Micromonosporaceae</taxon>
        <taxon>Micromonospora</taxon>
    </lineage>
</organism>
<name>A0ABS2M3L8_9ACTN</name>
<dbReference type="InterPro" id="IPR036691">
    <property type="entry name" value="Endo/exonu/phosph_ase_sf"/>
</dbReference>
<keyword evidence="2" id="KW-0255">Endonuclease</keyword>
<feature type="chain" id="PRO_5047289904" evidence="1">
    <location>
        <begin position="35"/>
        <end position="287"/>
    </location>
</feature>
<protein>
    <submittedName>
        <fullName evidence="2">Endonuclease/exonuclease/phosphatase family metal-dependent hydrolase</fullName>
    </submittedName>
</protein>
<comment type="caution">
    <text evidence="2">The sequence shown here is derived from an EMBL/GenBank/DDBJ whole genome shotgun (WGS) entry which is preliminary data.</text>
</comment>
<proteinExistence type="predicted"/>
<dbReference type="RefSeq" id="WP_307813839.1">
    <property type="nucleotide sequence ID" value="NZ_JAFBBP010000001.1"/>
</dbReference>
<sequence length="287" mass="30777">MADRSHRFLRRALAVCYLIAAACLPAGPSPTSSADTVEPTILRALQMNLCNSGRASCYTGQSLARAAEVISAEAPDLVTLNEICQDDVTALERVFATVHSGRTAVSAFQAARDRPSGGDTRCRNGQPYGVGLLTHVQTPDTPHAVYRGIHPTQDLADPEERPWLCVNVDSVLLACTTHLAATSYRVALAQCGHLLNTILPTIRRHGGYAPTVLSGDLNLRDGGYPDVRSCTPPDHQRIDDGALQHIIATFDIRLCCRKSLVMRGATDHPGLLATLSIDGSRPGRPPT</sequence>
<keyword evidence="2" id="KW-0378">Hydrolase</keyword>
<accession>A0ABS2M3L8</accession>
<keyword evidence="1" id="KW-0732">Signal</keyword>
<reference evidence="2 3" key="1">
    <citation type="submission" date="2021-01" db="EMBL/GenBank/DDBJ databases">
        <title>Sequencing the genomes of 1000 actinobacteria strains.</title>
        <authorList>
            <person name="Klenk H.-P."/>
        </authorList>
    </citation>
    <scope>NUCLEOTIDE SEQUENCE [LARGE SCALE GENOMIC DNA]</scope>
    <source>
        <strain evidence="2 3">DSM 100204</strain>
    </source>
</reference>
<dbReference type="PROSITE" id="PS51257">
    <property type="entry name" value="PROKAR_LIPOPROTEIN"/>
    <property type="match status" value="1"/>
</dbReference>
<dbReference type="EMBL" id="JAFBBP010000001">
    <property type="protein sequence ID" value="MBM7495032.1"/>
    <property type="molecule type" value="Genomic_DNA"/>
</dbReference>
<dbReference type="Proteomes" id="UP000764837">
    <property type="component" value="Unassembled WGS sequence"/>
</dbReference>
<dbReference type="GO" id="GO:0016787">
    <property type="term" value="F:hydrolase activity"/>
    <property type="evidence" value="ECO:0007669"/>
    <property type="project" value="UniProtKB-KW"/>
</dbReference>
<keyword evidence="3" id="KW-1185">Reference proteome</keyword>
<evidence type="ECO:0000256" key="1">
    <source>
        <dbReference type="SAM" id="SignalP"/>
    </source>
</evidence>
<feature type="signal peptide" evidence="1">
    <location>
        <begin position="1"/>
        <end position="34"/>
    </location>
</feature>
<dbReference type="Gene3D" id="3.60.10.10">
    <property type="entry name" value="Endonuclease/exonuclease/phosphatase"/>
    <property type="match status" value="1"/>
</dbReference>
<keyword evidence="2" id="KW-0540">Nuclease</keyword>
<dbReference type="GO" id="GO:0004519">
    <property type="term" value="F:endonuclease activity"/>
    <property type="evidence" value="ECO:0007669"/>
    <property type="project" value="UniProtKB-KW"/>
</dbReference>
<evidence type="ECO:0000313" key="2">
    <source>
        <dbReference type="EMBL" id="MBM7495032.1"/>
    </source>
</evidence>
<gene>
    <name evidence="2" type="ORF">JOD64_006254</name>
</gene>
<evidence type="ECO:0000313" key="3">
    <source>
        <dbReference type="Proteomes" id="UP000764837"/>
    </source>
</evidence>